<dbReference type="RefSeq" id="WP_148578021.1">
    <property type="nucleotide sequence ID" value="NZ_SDKK01000004.1"/>
</dbReference>
<keyword evidence="3" id="KW-1185">Reference proteome</keyword>
<organism evidence="2 3">
    <name type="scientific">Zoogloea oleivorans</name>
    <dbReference type="NCBI Taxonomy" id="1552750"/>
    <lineage>
        <taxon>Bacteria</taxon>
        <taxon>Pseudomonadati</taxon>
        <taxon>Pseudomonadota</taxon>
        <taxon>Betaproteobacteria</taxon>
        <taxon>Rhodocyclales</taxon>
        <taxon>Zoogloeaceae</taxon>
        <taxon>Zoogloea</taxon>
    </lineage>
</organism>
<protein>
    <submittedName>
        <fullName evidence="2">Uncharacterized protein</fullName>
    </submittedName>
</protein>
<dbReference type="OrthoDB" id="8564953at2"/>
<accession>A0A6C2D573</accession>
<feature type="region of interest" description="Disordered" evidence="1">
    <location>
        <begin position="1"/>
        <end position="22"/>
    </location>
</feature>
<dbReference type="Proteomes" id="UP000389128">
    <property type="component" value="Unassembled WGS sequence"/>
</dbReference>
<reference evidence="2 3" key="1">
    <citation type="submission" date="2019-01" db="EMBL/GenBank/DDBJ databases">
        <title>Zoogloea oleivorans genome sequencing and assembly.</title>
        <authorList>
            <person name="Tancsics A."/>
            <person name="Farkas M."/>
            <person name="Kriszt B."/>
            <person name="Maroti G."/>
            <person name="Horvath B."/>
        </authorList>
    </citation>
    <scope>NUCLEOTIDE SEQUENCE [LARGE SCALE GENOMIC DNA]</scope>
    <source>
        <strain evidence="2 3">Buc</strain>
    </source>
</reference>
<gene>
    <name evidence="2" type="ORF">ETQ85_05310</name>
</gene>
<evidence type="ECO:0000313" key="3">
    <source>
        <dbReference type="Proteomes" id="UP000389128"/>
    </source>
</evidence>
<proteinExistence type="predicted"/>
<sequence length="72" mass="8034">MVISMEMESGARIYDDPQSDAGQTYGDEVLNANLLPQELALGLQEIPVTSQEQHFIPTDVDAFLSAVYRFQE</sequence>
<evidence type="ECO:0000313" key="2">
    <source>
        <dbReference type="EMBL" id="TYC60819.1"/>
    </source>
</evidence>
<comment type="caution">
    <text evidence="2">The sequence shown here is derived from an EMBL/GenBank/DDBJ whole genome shotgun (WGS) entry which is preliminary data.</text>
</comment>
<evidence type="ECO:0000256" key="1">
    <source>
        <dbReference type="SAM" id="MobiDB-lite"/>
    </source>
</evidence>
<dbReference type="AlphaFoldDB" id="A0A6C2D573"/>
<name>A0A6C2D573_9RHOO</name>
<dbReference type="EMBL" id="SDKK01000004">
    <property type="protein sequence ID" value="TYC60819.1"/>
    <property type="molecule type" value="Genomic_DNA"/>
</dbReference>